<dbReference type="InterPro" id="IPR046342">
    <property type="entry name" value="CBS_dom_sf"/>
</dbReference>
<dbReference type="SMART" id="SM00116">
    <property type="entry name" value="CBS"/>
    <property type="match status" value="2"/>
</dbReference>
<evidence type="ECO:0000259" key="3">
    <source>
        <dbReference type="PROSITE" id="PS51371"/>
    </source>
</evidence>
<dbReference type="PANTHER" id="PTHR48108">
    <property type="entry name" value="CBS DOMAIN-CONTAINING PROTEIN CBSX2, CHLOROPLASTIC"/>
    <property type="match status" value="1"/>
</dbReference>
<accession>A0A852ZQV8</accession>
<sequence>MARTVSDVMTANPETIEVTEPVAEAARKMRSSDAGAIVVLDHGQVAGIVTDRDITLRVVAEDRGGDTPVREACSSTELTTVRPDTDLDEAVRLMRGKAVRRLPVVQNNQPVGIVSLGDLAIERDPDSALGDISAAKGNE</sequence>
<dbReference type="Gene3D" id="3.10.580.10">
    <property type="entry name" value="CBS-domain"/>
    <property type="match status" value="1"/>
</dbReference>
<feature type="domain" description="CBS" evidence="3">
    <location>
        <begin position="9"/>
        <end position="67"/>
    </location>
</feature>
<dbReference type="RefSeq" id="WP_179813082.1">
    <property type="nucleotide sequence ID" value="NZ_JACBZD010000001.1"/>
</dbReference>
<dbReference type="InterPro" id="IPR051462">
    <property type="entry name" value="CBS_domain-containing"/>
</dbReference>
<evidence type="ECO:0000313" key="4">
    <source>
        <dbReference type="EMBL" id="NYI04135.1"/>
    </source>
</evidence>
<keyword evidence="1" id="KW-0677">Repeat</keyword>
<gene>
    <name evidence="4" type="ORF">FHU37_001078</name>
</gene>
<dbReference type="EMBL" id="JACBZD010000001">
    <property type="protein sequence ID" value="NYI04135.1"/>
    <property type="molecule type" value="Genomic_DNA"/>
</dbReference>
<comment type="caution">
    <text evidence="4">The sequence shown here is derived from an EMBL/GenBank/DDBJ whole genome shotgun (WGS) entry which is preliminary data.</text>
</comment>
<dbReference type="AlphaFoldDB" id="A0A852ZQV8"/>
<evidence type="ECO:0000313" key="5">
    <source>
        <dbReference type="Proteomes" id="UP000567795"/>
    </source>
</evidence>
<feature type="domain" description="CBS" evidence="3">
    <location>
        <begin position="74"/>
        <end position="132"/>
    </location>
</feature>
<evidence type="ECO:0000256" key="1">
    <source>
        <dbReference type="ARBA" id="ARBA00022737"/>
    </source>
</evidence>
<dbReference type="PROSITE" id="PS51371">
    <property type="entry name" value="CBS"/>
    <property type="match status" value="2"/>
</dbReference>
<dbReference type="Proteomes" id="UP000567795">
    <property type="component" value="Unassembled WGS sequence"/>
</dbReference>
<proteinExistence type="predicted"/>
<reference evidence="4 5" key="1">
    <citation type="submission" date="2020-07" db="EMBL/GenBank/DDBJ databases">
        <title>Sequencing the genomes of 1000 actinobacteria strains.</title>
        <authorList>
            <person name="Klenk H.-P."/>
        </authorList>
    </citation>
    <scope>NUCLEOTIDE SEQUENCE [LARGE SCALE GENOMIC DNA]</scope>
    <source>
        <strain evidence="4 5">DSM 42178</strain>
    </source>
</reference>
<dbReference type="InterPro" id="IPR000644">
    <property type="entry name" value="CBS_dom"/>
</dbReference>
<organism evidence="4 5">
    <name type="scientific">Allostreptomyces psammosilenae</name>
    <dbReference type="NCBI Taxonomy" id="1892865"/>
    <lineage>
        <taxon>Bacteria</taxon>
        <taxon>Bacillati</taxon>
        <taxon>Actinomycetota</taxon>
        <taxon>Actinomycetes</taxon>
        <taxon>Kitasatosporales</taxon>
        <taxon>Streptomycetaceae</taxon>
        <taxon>Allostreptomyces</taxon>
    </lineage>
</organism>
<dbReference type="SUPFAM" id="SSF54631">
    <property type="entry name" value="CBS-domain pair"/>
    <property type="match status" value="1"/>
</dbReference>
<protein>
    <submittedName>
        <fullName evidence="4">CBS domain-containing protein</fullName>
    </submittedName>
</protein>
<dbReference type="PANTHER" id="PTHR48108:SF34">
    <property type="entry name" value="CBS DOMAIN-CONTAINING PROTEIN YHCV"/>
    <property type="match status" value="1"/>
</dbReference>
<dbReference type="Pfam" id="PF00571">
    <property type="entry name" value="CBS"/>
    <property type="match status" value="2"/>
</dbReference>
<dbReference type="CDD" id="cd04622">
    <property type="entry name" value="CBS_pair_HRP1_like"/>
    <property type="match status" value="1"/>
</dbReference>
<evidence type="ECO:0000256" key="2">
    <source>
        <dbReference type="PROSITE-ProRule" id="PRU00703"/>
    </source>
</evidence>
<keyword evidence="2" id="KW-0129">CBS domain</keyword>
<keyword evidence="5" id="KW-1185">Reference proteome</keyword>
<name>A0A852ZQV8_9ACTN</name>